<accession>A0A9P0IQ94</accession>
<dbReference type="EMBL" id="OU899034">
    <property type="protein sequence ID" value="CAH1711912.1"/>
    <property type="molecule type" value="Genomic_DNA"/>
</dbReference>
<reference evidence="2" key="1">
    <citation type="submission" date="2022-02" db="EMBL/GenBank/DDBJ databases">
        <authorList>
            <person name="King R."/>
        </authorList>
    </citation>
    <scope>NUCLEOTIDE SEQUENCE</scope>
</reference>
<dbReference type="AlphaFoldDB" id="A0A9P0IQ94"/>
<evidence type="ECO:0000313" key="3">
    <source>
        <dbReference type="Proteomes" id="UP001154329"/>
    </source>
</evidence>
<gene>
    <name evidence="2" type="ORF">APHIGO_LOCUS1786</name>
</gene>
<feature type="signal peptide" evidence="1">
    <location>
        <begin position="1"/>
        <end position="23"/>
    </location>
</feature>
<keyword evidence="1" id="KW-0732">Signal</keyword>
<proteinExistence type="predicted"/>
<feature type="chain" id="PRO_5040515230" description="DUF19 domain-containing protein" evidence="1">
    <location>
        <begin position="24"/>
        <end position="240"/>
    </location>
</feature>
<organism evidence="2 3">
    <name type="scientific">Aphis gossypii</name>
    <name type="common">Cotton aphid</name>
    <dbReference type="NCBI Taxonomy" id="80765"/>
    <lineage>
        <taxon>Eukaryota</taxon>
        <taxon>Metazoa</taxon>
        <taxon>Ecdysozoa</taxon>
        <taxon>Arthropoda</taxon>
        <taxon>Hexapoda</taxon>
        <taxon>Insecta</taxon>
        <taxon>Pterygota</taxon>
        <taxon>Neoptera</taxon>
        <taxon>Paraneoptera</taxon>
        <taxon>Hemiptera</taxon>
        <taxon>Sternorrhyncha</taxon>
        <taxon>Aphidomorpha</taxon>
        <taxon>Aphidoidea</taxon>
        <taxon>Aphididae</taxon>
        <taxon>Aphidini</taxon>
        <taxon>Aphis</taxon>
        <taxon>Aphis</taxon>
    </lineage>
</organism>
<protein>
    <recommendedName>
        <fullName evidence="4">DUF19 domain-containing protein</fullName>
    </recommendedName>
</protein>
<name>A0A9P0IQ94_APHGO</name>
<evidence type="ECO:0008006" key="4">
    <source>
        <dbReference type="Google" id="ProtNLM"/>
    </source>
</evidence>
<dbReference type="Proteomes" id="UP001154329">
    <property type="component" value="Chromosome 1"/>
</dbReference>
<evidence type="ECO:0000313" key="2">
    <source>
        <dbReference type="EMBL" id="CAH1711912.1"/>
    </source>
</evidence>
<evidence type="ECO:0000256" key="1">
    <source>
        <dbReference type="SAM" id="SignalP"/>
    </source>
</evidence>
<sequence>MAAIIRMLKLFLLITTLMTLVRSEIEFEWMCEGSNKRVNCSALPQFADFLSTISDNLDNSEYSDYSYCPFKIADRYSECIISYYNNCYTSITEDEKIVFLMNMPLIGNSKTLCAKDKPYKKEFREHLSCMKALSHDDLHPKILLKQVKEYLAEQQLQYQSKSEDDLEHKPTMNDQIELRYLREVTFEKCQIRSEYIRLLYILIQSQCGLKTEKFFRQLYSNVWPMPAIMKNCDKQIYYRI</sequence>
<reference evidence="2" key="2">
    <citation type="submission" date="2022-10" db="EMBL/GenBank/DDBJ databases">
        <authorList>
            <consortium name="ENA_rothamsted_submissions"/>
            <consortium name="culmorum"/>
            <person name="King R."/>
        </authorList>
    </citation>
    <scope>NUCLEOTIDE SEQUENCE</scope>
</reference>
<keyword evidence="3" id="KW-1185">Reference proteome</keyword>